<proteinExistence type="predicted"/>
<name>A0A921G3F4_SPOPS</name>
<organism evidence="1 2">
    <name type="scientific">Sporosarcina psychrophila</name>
    <name type="common">Bacillus psychrophilus</name>
    <dbReference type="NCBI Taxonomy" id="1476"/>
    <lineage>
        <taxon>Bacteria</taxon>
        <taxon>Bacillati</taxon>
        <taxon>Bacillota</taxon>
        <taxon>Bacilli</taxon>
        <taxon>Bacillales</taxon>
        <taxon>Caryophanaceae</taxon>
        <taxon>Sporosarcina</taxon>
    </lineage>
</organism>
<accession>A0A921G3F4</accession>
<evidence type="ECO:0000313" key="2">
    <source>
        <dbReference type="Proteomes" id="UP000698173"/>
    </source>
</evidence>
<dbReference type="AlphaFoldDB" id="A0A921G3F4"/>
<evidence type="ECO:0000313" key="1">
    <source>
        <dbReference type="EMBL" id="HJF34144.1"/>
    </source>
</evidence>
<reference evidence="1" key="2">
    <citation type="submission" date="2021-09" db="EMBL/GenBank/DDBJ databases">
        <authorList>
            <person name="Gilroy R."/>
        </authorList>
    </citation>
    <scope>NUCLEOTIDE SEQUENCE</scope>
    <source>
        <strain evidence="1">CHK171-7178</strain>
    </source>
</reference>
<dbReference type="Proteomes" id="UP000698173">
    <property type="component" value="Unassembled WGS sequence"/>
</dbReference>
<gene>
    <name evidence="1" type="ORF">K8V56_20470</name>
</gene>
<dbReference type="EMBL" id="DYWT01000306">
    <property type="protein sequence ID" value="HJF34144.1"/>
    <property type="molecule type" value="Genomic_DNA"/>
</dbReference>
<protein>
    <submittedName>
        <fullName evidence="1">Uncharacterized protein</fullName>
    </submittedName>
</protein>
<reference evidence="1" key="1">
    <citation type="journal article" date="2021" name="PeerJ">
        <title>Extensive microbial diversity within the chicken gut microbiome revealed by metagenomics and culture.</title>
        <authorList>
            <person name="Gilroy R."/>
            <person name="Ravi A."/>
            <person name="Getino M."/>
            <person name="Pursley I."/>
            <person name="Horton D.L."/>
            <person name="Alikhan N.F."/>
            <person name="Baker D."/>
            <person name="Gharbi K."/>
            <person name="Hall N."/>
            <person name="Watson M."/>
            <person name="Adriaenssens E.M."/>
            <person name="Foster-Nyarko E."/>
            <person name="Jarju S."/>
            <person name="Secka A."/>
            <person name="Antonio M."/>
            <person name="Oren A."/>
            <person name="Chaudhuri R.R."/>
            <person name="La Ragione R."/>
            <person name="Hildebrand F."/>
            <person name="Pallen M.J."/>
        </authorList>
    </citation>
    <scope>NUCLEOTIDE SEQUENCE</scope>
    <source>
        <strain evidence="1">CHK171-7178</strain>
    </source>
</reference>
<sequence>MSRNKKRRFIVSVALVLGIGVLTPSYTFASVEKTEIQAPIGQMLKGKVIENWSNEIIIKGEDGKRYHVGLHAFTEEQIQSMNVSVGATVQIEGEVLESFADFYDFAYFVKSLPIGVTEAEIKELETLYNQKMALEKDELWEEAGELWGQINQIINPHYLANWEPDPFDVYISMFEYAFTDEDLIQLEELYNQWISLAKSGAEEESNVKINQFFEIVNNYYVEPTFEEYIATLNMTISEVDYPVIKQLYEEARQTSYDEDNQLAMEKWEAFDLAMQPYYRAAYPMPTFEEQISYYDFEVSKEDLSTLKEIYTVILELEQNGKYEEMEGQWDSFHSILEPYFALNQSIPFRASQVLIDGKTFR</sequence>
<comment type="caution">
    <text evidence="1">The sequence shown here is derived from an EMBL/GenBank/DDBJ whole genome shotgun (WGS) entry which is preliminary data.</text>
</comment>